<gene>
    <name evidence="1" type="ORF">F2Q68_00002003</name>
</gene>
<dbReference type="EMBL" id="QGKW02001660">
    <property type="protein sequence ID" value="KAF2581742.1"/>
    <property type="molecule type" value="Genomic_DNA"/>
</dbReference>
<sequence>METSAVLTCSSSMATSAKTACNVKKGGELMDGVMLLLDSKAVYVWWTIIEVTPKARDVEGRLTGPEQEGPQLGWVTSKVYVWIRSPRYLNPKTESYESSVHLLRSLLSSIDRESLSEEATIPQKEEEEWRALKKKKECSDGD</sequence>
<name>A0A8S9JJV7_BRACR</name>
<protein>
    <submittedName>
        <fullName evidence="1">Uncharacterized protein</fullName>
    </submittedName>
</protein>
<reference evidence="1" key="1">
    <citation type="submission" date="2019-12" db="EMBL/GenBank/DDBJ databases">
        <title>Genome sequencing and annotation of Brassica cretica.</title>
        <authorList>
            <person name="Studholme D.J."/>
            <person name="Sarris P.F."/>
        </authorList>
    </citation>
    <scope>NUCLEOTIDE SEQUENCE</scope>
    <source>
        <strain evidence="1">PFS-001/15</strain>
        <tissue evidence="1">Leaf</tissue>
    </source>
</reference>
<evidence type="ECO:0000313" key="1">
    <source>
        <dbReference type="EMBL" id="KAF2581742.1"/>
    </source>
</evidence>
<comment type="caution">
    <text evidence="1">The sequence shown here is derived from an EMBL/GenBank/DDBJ whole genome shotgun (WGS) entry which is preliminary data.</text>
</comment>
<dbReference type="Proteomes" id="UP000712281">
    <property type="component" value="Unassembled WGS sequence"/>
</dbReference>
<organism evidence="1 2">
    <name type="scientific">Brassica cretica</name>
    <name type="common">Mustard</name>
    <dbReference type="NCBI Taxonomy" id="69181"/>
    <lineage>
        <taxon>Eukaryota</taxon>
        <taxon>Viridiplantae</taxon>
        <taxon>Streptophyta</taxon>
        <taxon>Embryophyta</taxon>
        <taxon>Tracheophyta</taxon>
        <taxon>Spermatophyta</taxon>
        <taxon>Magnoliopsida</taxon>
        <taxon>eudicotyledons</taxon>
        <taxon>Gunneridae</taxon>
        <taxon>Pentapetalae</taxon>
        <taxon>rosids</taxon>
        <taxon>malvids</taxon>
        <taxon>Brassicales</taxon>
        <taxon>Brassicaceae</taxon>
        <taxon>Brassiceae</taxon>
        <taxon>Brassica</taxon>
    </lineage>
</organism>
<evidence type="ECO:0000313" key="2">
    <source>
        <dbReference type="Proteomes" id="UP000712281"/>
    </source>
</evidence>
<proteinExistence type="predicted"/>
<dbReference type="AlphaFoldDB" id="A0A8S9JJV7"/>
<accession>A0A8S9JJV7</accession>